<dbReference type="InterPro" id="IPR035901">
    <property type="entry name" value="GIY-YIG_endonuc_sf"/>
</dbReference>
<reference evidence="2" key="1">
    <citation type="submission" date="2019-03" db="EMBL/GenBank/DDBJ databases">
        <title>Lake Tanganyika Metagenome-Assembled Genomes (MAGs).</title>
        <authorList>
            <person name="Tran P."/>
        </authorList>
    </citation>
    <scope>NUCLEOTIDE SEQUENCE</scope>
    <source>
        <strain evidence="2">K_DeepCast_150m_m2_040</strain>
    </source>
</reference>
<dbReference type="PROSITE" id="PS50164">
    <property type="entry name" value="GIY_YIG"/>
    <property type="match status" value="1"/>
</dbReference>
<dbReference type="CDD" id="cd00719">
    <property type="entry name" value="GIY-YIG_SF"/>
    <property type="match status" value="1"/>
</dbReference>
<gene>
    <name evidence="2" type="ORF">FJY68_12970</name>
</gene>
<evidence type="ECO:0000313" key="2">
    <source>
        <dbReference type="EMBL" id="MBM3332736.1"/>
    </source>
</evidence>
<evidence type="ECO:0000259" key="1">
    <source>
        <dbReference type="PROSITE" id="PS50164"/>
    </source>
</evidence>
<sequence>MVTPKSPRLITGCLEGISKRVFADYSAQIAELAGEQSGIYALYNRGKLYYVGLATDLRRRIKHHLEDRHARNWDTFSLYVVRREAHLRDLEAMSIRIAKPKGNDIRGGRLTSLKPELKALIDEWNLRRTSRILGLLSDERRKPGSKRVSRQRLPVQDREFDTIVCPAHEDGFKEVFLRQSCWYAIRISKNVIPRLKYIAIYVTGKVKLVSHYGRIKTIDPWKRSGKYIVRLDGKPKEIGPIPWRRGVVIQSCRLTQMSKLKSASTLAGAF</sequence>
<dbReference type="Pfam" id="PF01541">
    <property type="entry name" value="GIY-YIG"/>
    <property type="match status" value="1"/>
</dbReference>
<dbReference type="Proteomes" id="UP000779900">
    <property type="component" value="Unassembled WGS sequence"/>
</dbReference>
<dbReference type="Gene3D" id="3.40.1440.10">
    <property type="entry name" value="GIY-YIG endonuclease"/>
    <property type="match status" value="1"/>
</dbReference>
<dbReference type="InterPro" id="IPR000305">
    <property type="entry name" value="GIY-YIG_endonuc"/>
</dbReference>
<dbReference type="EMBL" id="VGIR01000126">
    <property type="protein sequence ID" value="MBM3332736.1"/>
    <property type="molecule type" value="Genomic_DNA"/>
</dbReference>
<organism evidence="2 3">
    <name type="scientific">candidate division WOR-3 bacterium</name>
    <dbReference type="NCBI Taxonomy" id="2052148"/>
    <lineage>
        <taxon>Bacteria</taxon>
        <taxon>Bacteria division WOR-3</taxon>
    </lineage>
</organism>
<name>A0A937XJH7_UNCW3</name>
<comment type="caution">
    <text evidence="2">The sequence shown here is derived from an EMBL/GenBank/DDBJ whole genome shotgun (WGS) entry which is preliminary data.</text>
</comment>
<protein>
    <submittedName>
        <fullName evidence="2">GIY-YIG nuclease family protein</fullName>
    </submittedName>
</protein>
<evidence type="ECO:0000313" key="3">
    <source>
        <dbReference type="Proteomes" id="UP000779900"/>
    </source>
</evidence>
<accession>A0A937XJH7</accession>
<dbReference type="AlphaFoldDB" id="A0A937XJH7"/>
<dbReference type="SUPFAM" id="SSF82771">
    <property type="entry name" value="GIY-YIG endonuclease"/>
    <property type="match status" value="1"/>
</dbReference>
<feature type="domain" description="GIY-YIG" evidence="1">
    <location>
        <begin position="35"/>
        <end position="136"/>
    </location>
</feature>
<proteinExistence type="predicted"/>